<sequence>MWKPKERIRHPLPEDRPPTAEEAARARLFSPLTLASGLTLADRTWVPAMVPWRASEEGFVTKDVLDWYGRFAEGEPGVLVVEATGIRDVPSGPLLRIGHDRFLPGLAELTRRVREKSGGRTRLFVQIIDFLRIRRRPPHEKFLETHLVLTPAHRKNLARETGDAAWTEAPDTSVRAFLRATSDEVLDRILDPREREALRFGARERVTDVHEPPIRDLPRVLPSLFAEAARRAKDAGFDGVELHYAHAYTMASFLSARNDREDGYGGSRDARARLPLEVFAAVREAVGRSYTVGCRFLCDEIIEGGSRVDDAIHYARLFARAGMDFLSLSTGGKFEDSKQPKVGEAAYPYTGPSGYECMPTALSDARGPFARQVEKQARIRAALRAEGLDTPTVAAGGIGTFVQAESILANGEADLVAAARQSLADPDWFRKHRAGRGAEVRRCIYSNYCEALDQRHRQVTCQLWDRQDLDAPDAVRSVEGNRRLVAPRWDR</sequence>
<keyword evidence="4" id="KW-0521">NADP</keyword>
<evidence type="ECO:0000256" key="2">
    <source>
        <dbReference type="ARBA" id="ARBA00022630"/>
    </source>
</evidence>
<feature type="domain" description="NADH:flavin oxidoreductase/NADH oxidase N-terminal" evidence="6">
    <location>
        <begin position="225"/>
        <end position="329"/>
    </location>
</feature>
<dbReference type="CDD" id="cd02803">
    <property type="entry name" value="OYE_like_FMN_family"/>
    <property type="match status" value="1"/>
</dbReference>
<dbReference type="GO" id="GO:0010181">
    <property type="term" value="F:FMN binding"/>
    <property type="evidence" value="ECO:0007669"/>
    <property type="project" value="InterPro"/>
</dbReference>
<feature type="domain" description="NADH:flavin oxidoreductase/NADH oxidase N-terminal" evidence="6">
    <location>
        <begin position="367"/>
        <end position="436"/>
    </location>
</feature>
<dbReference type="InterPro" id="IPR001155">
    <property type="entry name" value="OxRdtase_FMN_N"/>
</dbReference>
<organism evidence="7 8">
    <name type="scientific">Polyangium fumosum</name>
    <dbReference type="NCBI Taxonomy" id="889272"/>
    <lineage>
        <taxon>Bacteria</taxon>
        <taxon>Pseudomonadati</taxon>
        <taxon>Myxococcota</taxon>
        <taxon>Polyangia</taxon>
        <taxon>Polyangiales</taxon>
        <taxon>Polyangiaceae</taxon>
        <taxon>Polyangium</taxon>
    </lineage>
</organism>
<protein>
    <submittedName>
        <fullName evidence="7">NADH:flavin oxidoreductase</fullName>
    </submittedName>
</protein>
<dbReference type="AlphaFoldDB" id="A0A4U1JER8"/>
<dbReference type="Pfam" id="PF00724">
    <property type="entry name" value="Oxidored_FMN"/>
    <property type="match status" value="2"/>
</dbReference>
<comment type="caution">
    <text evidence="7">The sequence shown here is derived from an EMBL/GenBank/DDBJ whole genome shotgun (WGS) entry which is preliminary data.</text>
</comment>
<dbReference type="InterPro" id="IPR044152">
    <property type="entry name" value="YqjM-like"/>
</dbReference>
<evidence type="ECO:0000256" key="4">
    <source>
        <dbReference type="ARBA" id="ARBA00022857"/>
    </source>
</evidence>
<dbReference type="GO" id="GO:0050661">
    <property type="term" value="F:NADP binding"/>
    <property type="evidence" value="ECO:0007669"/>
    <property type="project" value="InterPro"/>
</dbReference>
<evidence type="ECO:0000259" key="6">
    <source>
        <dbReference type="Pfam" id="PF00724"/>
    </source>
</evidence>
<dbReference type="SUPFAM" id="SSF51395">
    <property type="entry name" value="FMN-linked oxidoreductases"/>
    <property type="match status" value="1"/>
</dbReference>
<accession>A0A4U1JER8</accession>
<dbReference type="RefSeq" id="WP_136929806.1">
    <property type="nucleotide sequence ID" value="NZ_SSMQ01000014.1"/>
</dbReference>
<dbReference type="Proteomes" id="UP000309215">
    <property type="component" value="Unassembled WGS sequence"/>
</dbReference>
<keyword evidence="2" id="KW-0285">Flavoprotein</keyword>
<dbReference type="Gene3D" id="3.20.20.70">
    <property type="entry name" value="Aldolase class I"/>
    <property type="match status" value="1"/>
</dbReference>
<dbReference type="EMBL" id="SSMQ01000014">
    <property type="protein sequence ID" value="TKD08346.1"/>
    <property type="molecule type" value="Genomic_DNA"/>
</dbReference>
<evidence type="ECO:0000256" key="3">
    <source>
        <dbReference type="ARBA" id="ARBA00022643"/>
    </source>
</evidence>
<reference evidence="7 8" key="1">
    <citation type="submission" date="2019-04" db="EMBL/GenBank/DDBJ databases">
        <authorList>
            <person name="Li Y."/>
            <person name="Wang J."/>
        </authorList>
    </citation>
    <scope>NUCLEOTIDE SEQUENCE [LARGE SCALE GENOMIC DNA]</scope>
    <source>
        <strain evidence="7 8">DSM 14668</strain>
    </source>
</reference>
<keyword evidence="8" id="KW-1185">Reference proteome</keyword>
<dbReference type="InterPro" id="IPR013785">
    <property type="entry name" value="Aldolase_TIM"/>
</dbReference>
<proteinExistence type="predicted"/>
<keyword evidence="3" id="KW-0288">FMN</keyword>
<evidence type="ECO:0000256" key="5">
    <source>
        <dbReference type="ARBA" id="ARBA00023002"/>
    </source>
</evidence>
<evidence type="ECO:0000256" key="1">
    <source>
        <dbReference type="ARBA" id="ARBA00001917"/>
    </source>
</evidence>
<keyword evidence="5" id="KW-0560">Oxidoreductase</keyword>
<dbReference type="PANTHER" id="PTHR43303:SF4">
    <property type="entry name" value="NADPH DEHYDROGENASE C23G7.10C-RELATED"/>
    <property type="match status" value="1"/>
</dbReference>
<evidence type="ECO:0000313" key="8">
    <source>
        <dbReference type="Proteomes" id="UP000309215"/>
    </source>
</evidence>
<gene>
    <name evidence="7" type="ORF">E8A74_15590</name>
</gene>
<dbReference type="GO" id="GO:0003959">
    <property type="term" value="F:NADPH dehydrogenase activity"/>
    <property type="evidence" value="ECO:0007669"/>
    <property type="project" value="InterPro"/>
</dbReference>
<dbReference type="PANTHER" id="PTHR43303">
    <property type="entry name" value="NADPH DEHYDROGENASE C23G7.10C-RELATED"/>
    <property type="match status" value="1"/>
</dbReference>
<evidence type="ECO:0000313" key="7">
    <source>
        <dbReference type="EMBL" id="TKD08346.1"/>
    </source>
</evidence>
<dbReference type="OrthoDB" id="9784632at2"/>
<comment type="cofactor">
    <cofactor evidence="1">
        <name>FMN</name>
        <dbReference type="ChEBI" id="CHEBI:58210"/>
    </cofactor>
</comment>
<name>A0A4U1JER8_9BACT</name>